<feature type="binding site" evidence="10">
    <location>
        <position position="461"/>
    </location>
    <ligand>
        <name>ATP</name>
        <dbReference type="ChEBI" id="CHEBI:30616"/>
    </ligand>
</feature>
<evidence type="ECO:0000256" key="4">
    <source>
        <dbReference type="ARBA" id="ARBA00022684"/>
    </source>
</evidence>
<dbReference type="GeneID" id="54458340"/>
<keyword evidence="8 9" id="KW-0460">Magnesium</keyword>
<keyword evidence="6 9" id="KW-0547">Nucleotide-binding</keyword>
<evidence type="ECO:0000256" key="1">
    <source>
        <dbReference type="ARBA" id="ARBA00004965"/>
    </source>
</evidence>
<dbReference type="InterPro" id="IPR014042">
    <property type="entry name" value="Glutathione_synthase_a-hlx"/>
</dbReference>
<comment type="similarity">
    <text evidence="2 9">Belongs to the eukaryotic GSH synthase family.</text>
</comment>
<keyword evidence="3 9" id="KW-0436">Ligase</keyword>
<keyword evidence="14" id="KW-1185">Reference proteome</keyword>
<evidence type="ECO:0000259" key="12">
    <source>
        <dbReference type="Pfam" id="PF03199"/>
    </source>
</evidence>
<dbReference type="GO" id="GO:0043295">
    <property type="term" value="F:glutathione binding"/>
    <property type="evidence" value="ECO:0007669"/>
    <property type="project" value="UniProtKB-UniRule"/>
</dbReference>
<dbReference type="OrthoDB" id="2020073at2759"/>
<feature type="binding site" evidence="10">
    <location>
        <position position="413"/>
    </location>
    <ligand>
        <name>ATP</name>
        <dbReference type="ChEBI" id="CHEBI:30616"/>
    </ligand>
</feature>
<keyword evidence="7 9" id="KW-0067">ATP-binding</keyword>
<dbReference type="Pfam" id="PF03199">
    <property type="entry name" value="GSH_synthase"/>
    <property type="match status" value="1"/>
</dbReference>
<comment type="catalytic activity">
    <reaction evidence="9">
        <text>gamma-L-glutamyl-L-cysteine + glycine + ATP = glutathione + ADP + phosphate + H(+)</text>
        <dbReference type="Rhea" id="RHEA:13557"/>
        <dbReference type="ChEBI" id="CHEBI:15378"/>
        <dbReference type="ChEBI" id="CHEBI:30616"/>
        <dbReference type="ChEBI" id="CHEBI:43474"/>
        <dbReference type="ChEBI" id="CHEBI:57305"/>
        <dbReference type="ChEBI" id="CHEBI:57925"/>
        <dbReference type="ChEBI" id="CHEBI:58173"/>
        <dbReference type="ChEBI" id="CHEBI:456216"/>
        <dbReference type="EC" id="6.3.2.3"/>
    </reaction>
</comment>
<dbReference type="InterPro" id="IPR014709">
    <property type="entry name" value="Glutathione_synthase_C_euk"/>
</dbReference>
<feature type="binding site" evidence="10">
    <location>
        <position position="340"/>
    </location>
    <ligand>
        <name>ATP</name>
        <dbReference type="ChEBI" id="CHEBI:30616"/>
    </ligand>
</feature>
<feature type="binding site" evidence="10">
    <location>
        <position position="499"/>
    </location>
    <ligand>
        <name>ATP</name>
        <dbReference type="ChEBI" id="CHEBI:30616"/>
    </ligand>
</feature>
<evidence type="ECO:0000313" key="15">
    <source>
        <dbReference type="RefSeq" id="XP_033581692.1"/>
    </source>
</evidence>
<feature type="binding site" evidence="10">
    <location>
        <begin position="402"/>
        <end position="411"/>
    </location>
    <ligand>
        <name>ATP</name>
        <dbReference type="ChEBI" id="CHEBI:30616"/>
    </ligand>
</feature>
<dbReference type="SUPFAM" id="SSF56059">
    <property type="entry name" value="Glutathione synthetase ATP-binding domain-like"/>
    <property type="match status" value="1"/>
</dbReference>
<evidence type="ECO:0000256" key="11">
    <source>
        <dbReference type="PIRSR" id="PIRSR001558-2"/>
    </source>
</evidence>
<feature type="binding site" evidence="11">
    <location>
        <position position="406"/>
    </location>
    <ligand>
        <name>Mg(2+)</name>
        <dbReference type="ChEBI" id="CHEBI:18420"/>
    </ligand>
</feature>
<evidence type="ECO:0000256" key="9">
    <source>
        <dbReference type="PIRNR" id="PIRNR001558"/>
    </source>
</evidence>
<dbReference type="PANTHER" id="PTHR11130:SF0">
    <property type="entry name" value="GLUTATHIONE SYNTHETASE"/>
    <property type="match status" value="1"/>
</dbReference>
<dbReference type="InterPro" id="IPR004887">
    <property type="entry name" value="GSH_synth_subst-bd"/>
</dbReference>
<dbReference type="Gene3D" id="3.30.470.20">
    <property type="entry name" value="ATP-grasp fold, B domain"/>
    <property type="match status" value="1"/>
</dbReference>
<protein>
    <recommendedName>
        <fullName evidence="9">Glutathione synthetase</fullName>
        <shortName evidence="9">GSH-S</shortName>
        <ecNumber evidence="9">6.3.2.3</ecNumber>
    </recommendedName>
</protein>
<reference evidence="15" key="3">
    <citation type="submission" date="2025-04" db="UniProtKB">
        <authorList>
            <consortium name="RefSeq"/>
        </authorList>
    </citation>
    <scope>IDENTIFICATION</scope>
    <source>
        <strain evidence="15">CBS 304.34</strain>
    </source>
</reference>
<dbReference type="EMBL" id="MU003694">
    <property type="protein sequence ID" value="KAF2814728.1"/>
    <property type="molecule type" value="Genomic_DNA"/>
</dbReference>
<proteinExistence type="inferred from homology"/>
<dbReference type="RefSeq" id="XP_033581692.1">
    <property type="nucleotide sequence ID" value="XM_033717447.1"/>
</dbReference>
<name>A0A6A6Z1P7_9PEZI</name>
<organism evidence="13">
    <name type="scientific">Mytilinidion resinicola</name>
    <dbReference type="NCBI Taxonomy" id="574789"/>
    <lineage>
        <taxon>Eukaryota</taxon>
        <taxon>Fungi</taxon>
        <taxon>Dikarya</taxon>
        <taxon>Ascomycota</taxon>
        <taxon>Pezizomycotina</taxon>
        <taxon>Dothideomycetes</taxon>
        <taxon>Pleosporomycetidae</taxon>
        <taxon>Mytilinidiales</taxon>
        <taxon>Mytilinidiaceae</taxon>
        <taxon>Mytilinidion</taxon>
    </lineage>
</organism>
<feature type="binding site" evidence="10">
    <location>
        <position position="493"/>
    </location>
    <ligand>
        <name>ATP</name>
        <dbReference type="ChEBI" id="CHEBI:30616"/>
    </ligand>
</feature>
<dbReference type="Proteomes" id="UP000504636">
    <property type="component" value="Unplaced"/>
</dbReference>
<dbReference type="PIRSF" id="PIRSF001558">
    <property type="entry name" value="GSHase"/>
    <property type="match status" value="1"/>
</dbReference>
<dbReference type="NCBIfam" id="TIGR01986">
    <property type="entry name" value="glut_syn_euk"/>
    <property type="match status" value="1"/>
</dbReference>
<evidence type="ECO:0000313" key="14">
    <source>
        <dbReference type="Proteomes" id="UP000504636"/>
    </source>
</evidence>
<dbReference type="GO" id="GO:0005829">
    <property type="term" value="C:cytosol"/>
    <property type="evidence" value="ECO:0007669"/>
    <property type="project" value="TreeGrafter"/>
</dbReference>
<dbReference type="Gene3D" id="3.40.50.1760">
    <property type="entry name" value="Glutathione synthase, substrate-binding domain superfamily, eukaryotic"/>
    <property type="match status" value="1"/>
</dbReference>
<dbReference type="SUPFAM" id="SSF52440">
    <property type="entry name" value="PreATP-grasp domain"/>
    <property type="match status" value="1"/>
</dbReference>
<dbReference type="GO" id="GO:0005524">
    <property type="term" value="F:ATP binding"/>
    <property type="evidence" value="ECO:0007669"/>
    <property type="project" value="UniProtKB-UniRule"/>
</dbReference>
<evidence type="ECO:0000313" key="13">
    <source>
        <dbReference type="EMBL" id="KAF2814728.1"/>
    </source>
</evidence>
<evidence type="ECO:0000256" key="5">
    <source>
        <dbReference type="ARBA" id="ARBA00022723"/>
    </source>
</evidence>
<dbReference type="InterPro" id="IPR037013">
    <property type="entry name" value="GSH-S_sub-bd_sf"/>
</dbReference>
<comment type="pathway">
    <text evidence="1 9">Sulfur metabolism; glutathione biosynthesis; glutathione from L-cysteine and L-glutamate: step 2/2.</text>
</comment>
<reference evidence="15" key="2">
    <citation type="submission" date="2020-04" db="EMBL/GenBank/DDBJ databases">
        <authorList>
            <consortium name="NCBI Genome Project"/>
        </authorList>
    </citation>
    <scope>NUCLEOTIDE SEQUENCE</scope>
    <source>
        <strain evidence="15">CBS 304.34</strain>
    </source>
</reference>
<feature type="domain" description="Glutathione synthase substrate-binding" evidence="12">
    <location>
        <begin position="231"/>
        <end position="337"/>
    </location>
</feature>
<keyword evidence="5 9" id="KW-0479">Metal-binding</keyword>
<dbReference type="UniPathway" id="UPA00142">
    <property type="reaction ID" value="UER00210"/>
</dbReference>
<feature type="binding site" evidence="10">
    <location>
        <begin position="435"/>
        <end position="438"/>
    </location>
    <ligand>
        <name>ATP</name>
        <dbReference type="ChEBI" id="CHEBI:30616"/>
    </ligand>
</feature>
<dbReference type="AlphaFoldDB" id="A0A6A6Z1P7"/>
<dbReference type="InterPro" id="IPR014049">
    <property type="entry name" value="Glutathione_synthase_N_euk"/>
</dbReference>
<sequence length="519" mass="57196">MSSASKPDYPPLALLSDDRLVALHSAIRDWQLTHGSLIKIGNWDDEDNIRARPIGTSIFPTLFPRSRFEEARQLQKDYNELYAAVAEDDTWLAEVLRDMLVSDPFAKALWSVHLKAKEAGYIQPLTMGIFRSDYMLHQQPVSAIDPSPGLAIKQVEFNTMSCAGGTHASIVNTMHHHLTATGLYTTPPTPPNPIHPSALPTTSTISNLVFALATAHAAYGPPKTALATATAILMPVQPFNINICDERPLEYGLWARAPPIPCHRVDFPTDFLARTTRAETGELLFYPPHSTQPVEVSVAYMRAGYDAGEHDEEGMEARVRIETSRAIKCPSVLGQLAGFKKVQQALAGAGVLERFLLSGNKGRVERIRGTFAPMYPLDETEVGLWARGQARRIETAGRYVLKPSLEGGGHNVYRGDIPEFLERAPEAEWRNWVLMEMIEPPKLRNVLLSAVGVHEGGVVSELGIFGTCIWKKRKGGGAEIVENKQAGWSFKTKADSVDEMSVVKGYGCFDTPCLVEDLL</sequence>
<evidence type="ECO:0000256" key="6">
    <source>
        <dbReference type="ARBA" id="ARBA00022741"/>
    </source>
</evidence>
<dbReference type="GO" id="GO:0000287">
    <property type="term" value="F:magnesium ion binding"/>
    <property type="evidence" value="ECO:0007669"/>
    <property type="project" value="UniProtKB-UniRule"/>
</dbReference>
<dbReference type="Gene3D" id="3.30.1490.80">
    <property type="match status" value="1"/>
</dbReference>
<accession>A0A6A6Z1P7</accession>
<evidence type="ECO:0000256" key="10">
    <source>
        <dbReference type="PIRSR" id="PIRSR001558-1"/>
    </source>
</evidence>
<reference evidence="13 15" key="1">
    <citation type="journal article" date="2020" name="Stud. Mycol.">
        <title>101 Dothideomycetes genomes: a test case for predicting lifestyles and emergence of pathogens.</title>
        <authorList>
            <person name="Haridas S."/>
            <person name="Albert R."/>
            <person name="Binder M."/>
            <person name="Bloem J."/>
            <person name="Labutti K."/>
            <person name="Salamov A."/>
            <person name="Andreopoulos B."/>
            <person name="Baker S."/>
            <person name="Barry K."/>
            <person name="Bills G."/>
            <person name="Bluhm B."/>
            <person name="Cannon C."/>
            <person name="Castanera R."/>
            <person name="Culley D."/>
            <person name="Daum C."/>
            <person name="Ezra D."/>
            <person name="Gonzalez J."/>
            <person name="Henrissat B."/>
            <person name="Kuo A."/>
            <person name="Liang C."/>
            <person name="Lipzen A."/>
            <person name="Lutzoni F."/>
            <person name="Magnuson J."/>
            <person name="Mondo S."/>
            <person name="Nolan M."/>
            <person name="Ohm R."/>
            <person name="Pangilinan J."/>
            <person name="Park H.-J."/>
            <person name="Ramirez L."/>
            <person name="Alfaro M."/>
            <person name="Sun H."/>
            <person name="Tritt A."/>
            <person name="Yoshinaga Y."/>
            <person name="Zwiers L.-H."/>
            <person name="Turgeon B."/>
            <person name="Goodwin S."/>
            <person name="Spatafora J."/>
            <person name="Crous P."/>
            <person name="Grigoriev I."/>
        </authorList>
    </citation>
    <scope>NUCLEOTIDE SEQUENCE</scope>
    <source>
        <strain evidence="13 15">CBS 304.34</strain>
    </source>
</reference>
<dbReference type="GO" id="GO:0004363">
    <property type="term" value="F:glutathione synthase activity"/>
    <property type="evidence" value="ECO:0007669"/>
    <property type="project" value="UniProtKB-UniRule"/>
</dbReference>
<dbReference type="EC" id="6.3.2.3" evidence="9"/>
<evidence type="ECO:0000256" key="8">
    <source>
        <dbReference type="ARBA" id="ARBA00022842"/>
    </source>
</evidence>
<comment type="cofactor">
    <cofactor evidence="9 11">
        <name>Mg(2+)</name>
        <dbReference type="ChEBI" id="CHEBI:18420"/>
    </cofactor>
    <text evidence="9 11">Binds 1 Mg(2+) ion per subunit.</text>
</comment>
<dbReference type="InterPro" id="IPR016185">
    <property type="entry name" value="PreATP-grasp_dom_sf"/>
</dbReference>
<dbReference type="PANTHER" id="PTHR11130">
    <property type="entry name" value="GLUTATHIONE SYNTHETASE"/>
    <property type="match status" value="1"/>
</dbReference>
<evidence type="ECO:0000256" key="7">
    <source>
        <dbReference type="ARBA" id="ARBA00022840"/>
    </source>
</evidence>
<keyword evidence="4 9" id="KW-0317">Glutathione biosynthesis</keyword>
<dbReference type="Gene3D" id="3.30.1490.50">
    <property type="match status" value="1"/>
</dbReference>
<gene>
    <name evidence="13 15" type="ORF">BDZ99DRAFT_434523</name>
</gene>
<dbReference type="InterPro" id="IPR005615">
    <property type="entry name" value="Glutathione_synthase"/>
</dbReference>
<evidence type="ECO:0000256" key="2">
    <source>
        <dbReference type="ARBA" id="ARBA00010385"/>
    </source>
</evidence>
<evidence type="ECO:0000256" key="3">
    <source>
        <dbReference type="ARBA" id="ARBA00022598"/>
    </source>
</evidence>
<dbReference type="Pfam" id="PF03917">
    <property type="entry name" value="GSH_synth_ATP"/>
    <property type="match status" value="1"/>
</dbReference>
<dbReference type="Gene3D" id="1.10.1080.10">
    <property type="entry name" value="Glutathione Synthetase, Chain A, domain 3"/>
    <property type="match status" value="1"/>
</dbReference>